<dbReference type="KEGG" id="muo:115476778"/>
<dbReference type="InterPro" id="IPR010285">
    <property type="entry name" value="DNA_helicase_pif1-like_DEAD"/>
</dbReference>
<keyword evidence="1" id="KW-0233">DNA recombination</keyword>
<dbReference type="Proteomes" id="UP000515156">
    <property type="component" value="Chromosome 8"/>
</dbReference>
<keyword evidence="1" id="KW-0067">ATP-binding</keyword>
<dbReference type="AlphaFoldDB" id="A0A6P7YPN0"/>
<dbReference type="GO" id="GO:0006281">
    <property type="term" value="P:DNA repair"/>
    <property type="evidence" value="ECO:0007669"/>
    <property type="project" value="UniProtKB-KW"/>
</dbReference>
<dbReference type="PANTHER" id="PTHR10492">
    <property type="match status" value="1"/>
</dbReference>
<dbReference type="SUPFAM" id="SSF52540">
    <property type="entry name" value="P-loop containing nucleoside triphosphate hydrolases"/>
    <property type="match status" value="2"/>
</dbReference>
<keyword evidence="5" id="KW-1185">Reference proteome</keyword>
<dbReference type="GO" id="GO:0016787">
    <property type="term" value="F:hydrolase activity"/>
    <property type="evidence" value="ECO:0007669"/>
    <property type="project" value="UniProtKB-KW"/>
</dbReference>
<dbReference type="CDD" id="cd18809">
    <property type="entry name" value="SF1_C_RecD"/>
    <property type="match status" value="1"/>
</dbReference>
<dbReference type="Pfam" id="PF05970">
    <property type="entry name" value="PIF1"/>
    <property type="match status" value="1"/>
</dbReference>
<evidence type="ECO:0000259" key="4">
    <source>
        <dbReference type="Pfam" id="PF21530"/>
    </source>
</evidence>
<keyword evidence="1" id="KW-0547">Nucleotide-binding</keyword>
<evidence type="ECO:0000259" key="3">
    <source>
        <dbReference type="Pfam" id="PF05970"/>
    </source>
</evidence>
<protein>
    <recommendedName>
        <fullName evidence="1">ATP-dependent DNA helicase</fullName>
        <ecNumber evidence="1">5.6.2.3</ecNumber>
    </recommendedName>
</protein>
<comment type="catalytic activity">
    <reaction evidence="1">
        <text>ATP + H2O = ADP + phosphate + H(+)</text>
        <dbReference type="Rhea" id="RHEA:13065"/>
        <dbReference type="ChEBI" id="CHEBI:15377"/>
        <dbReference type="ChEBI" id="CHEBI:15378"/>
        <dbReference type="ChEBI" id="CHEBI:30616"/>
        <dbReference type="ChEBI" id="CHEBI:43474"/>
        <dbReference type="ChEBI" id="CHEBI:456216"/>
        <dbReference type="EC" id="5.6.2.3"/>
    </reaction>
</comment>
<comment type="cofactor">
    <cofactor evidence="1">
        <name>Mg(2+)</name>
        <dbReference type="ChEBI" id="CHEBI:18420"/>
    </cofactor>
</comment>
<feature type="domain" description="DNA helicase Pif1-like 2B" evidence="4">
    <location>
        <begin position="343"/>
        <end position="388"/>
    </location>
</feature>
<evidence type="ECO:0000313" key="5">
    <source>
        <dbReference type="Proteomes" id="UP000515156"/>
    </source>
</evidence>
<name>A0A6P7YPN0_9AMPH</name>
<dbReference type="RefSeq" id="XP_030069217.1">
    <property type="nucleotide sequence ID" value="XM_030213357.1"/>
</dbReference>
<keyword evidence="1" id="KW-0234">DNA repair</keyword>
<dbReference type="EC" id="5.6.2.3" evidence="1"/>
<dbReference type="GO" id="GO:0000723">
    <property type="term" value="P:telomere maintenance"/>
    <property type="evidence" value="ECO:0007669"/>
    <property type="project" value="InterPro"/>
</dbReference>
<evidence type="ECO:0000313" key="6">
    <source>
        <dbReference type="RefSeq" id="XP_030069217.1"/>
    </source>
</evidence>
<keyword evidence="1" id="KW-0378">Hydrolase</keyword>
<dbReference type="OrthoDB" id="10063914at2759"/>
<dbReference type="Pfam" id="PF21530">
    <property type="entry name" value="Pif1_2B_dom"/>
    <property type="match status" value="1"/>
</dbReference>
<organism evidence="5 6">
    <name type="scientific">Microcaecilia unicolor</name>
    <dbReference type="NCBI Taxonomy" id="1415580"/>
    <lineage>
        <taxon>Eukaryota</taxon>
        <taxon>Metazoa</taxon>
        <taxon>Chordata</taxon>
        <taxon>Craniata</taxon>
        <taxon>Vertebrata</taxon>
        <taxon>Euteleostomi</taxon>
        <taxon>Amphibia</taxon>
        <taxon>Gymnophiona</taxon>
        <taxon>Siphonopidae</taxon>
        <taxon>Microcaecilia</taxon>
    </lineage>
</organism>
<proteinExistence type="inferred from homology"/>
<feature type="domain" description="DNA helicase Pif1-like DEAD-box helicase" evidence="3">
    <location>
        <begin position="71"/>
        <end position="236"/>
    </location>
</feature>
<accession>A0A6P7YPN0</accession>
<gene>
    <name evidence="6" type="primary">LOC115476778</name>
</gene>
<dbReference type="PANTHER" id="PTHR10492:SF57">
    <property type="entry name" value="ATP-DEPENDENT DNA HELICASE"/>
    <property type="match status" value="1"/>
</dbReference>
<dbReference type="InterPro" id="IPR027417">
    <property type="entry name" value="P-loop_NTPase"/>
</dbReference>
<keyword evidence="1" id="KW-0347">Helicase</keyword>
<sequence length="523" mass="58038">MIQDFKHIHGCKGDCSICEQLCLQKIQAVLTTHGKKLEHFGLPTVIHRTEDPKLAFNVGDEKQKAEQMVEKLNNEQREAFHTILSACNTKNMTHTCFFLDSPAGSGKTYTYNTILSSIRRDGGIALPVASTGIAANLLPGGQTYHSQFKLPVPLLETSISSIRLTSNDASIIRDAKILIWDESNMAPSMAVTGVDRILKDIMNNRKPFGEKVLLGGDFRQTLPVVPHGDRAHIIEANPDYNNWLITLADGNLPCPDGFKDIIEILQKHICDGDIVNAVFGEKITAATVYNFAKKAILCPKNAHVDKINKAVLNILEGETITYLSSDSIHDSNDEEHQLYPVEFLHEQTPTGMPCHKLHLKIGTKIILLRNLNIKRGLCNATRLIVKDLKTNLIISQVITGSTAGSIVFIPRIELTLSNTDLSFTLLRKQFPVKLAFAMTINKSQGQKFEKVGIFLPEPVFTHGQLYVAFSRVGESLRNAKRSNSRRKSKASSGFLRATSRCILVPAMQLSNSGNRDYKYHSAL</sequence>
<keyword evidence="1" id="KW-0227">DNA damage</keyword>
<reference evidence="6" key="1">
    <citation type="submission" date="2025-08" db="UniProtKB">
        <authorList>
            <consortium name="RefSeq"/>
        </authorList>
    </citation>
    <scope>IDENTIFICATION</scope>
</reference>
<dbReference type="InterPro" id="IPR049163">
    <property type="entry name" value="Pif1-like_2B_dom"/>
</dbReference>
<evidence type="ECO:0000256" key="2">
    <source>
        <dbReference type="SAM" id="Coils"/>
    </source>
</evidence>
<feature type="coiled-coil region" evidence="2">
    <location>
        <begin position="55"/>
        <end position="82"/>
    </location>
</feature>
<dbReference type="GO" id="GO:0006310">
    <property type="term" value="P:DNA recombination"/>
    <property type="evidence" value="ECO:0007669"/>
    <property type="project" value="UniProtKB-KW"/>
</dbReference>
<evidence type="ECO:0000256" key="1">
    <source>
        <dbReference type="RuleBase" id="RU363044"/>
    </source>
</evidence>
<dbReference type="Gene3D" id="3.40.50.300">
    <property type="entry name" value="P-loop containing nucleotide triphosphate hydrolases"/>
    <property type="match status" value="2"/>
</dbReference>
<keyword evidence="2" id="KW-0175">Coiled coil</keyword>
<dbReference type="InParanoid" id="A0A6P7YPN0"/>
<comment type="similarity">
    <text evidence="1">Belongs to the helicase family.</text>
</comment>
<dbReference type="GO" id="GO:0005524">
    <property type="term" value="F:ATP binding"/>
    <property type="evidence" value="ECO:0007669"/>
    <property type="project" value="UniProtKB-KW"/>
</dbReference>
<dbReference type="GO" id="GO:0043139">
    <property type="term" value="F:5'-3' DNA helicase activity"/>
    <property type="evidence" value="ECO:0007669"/>
    <property type="project" value="UniProtKB-EC"/>
</dbReference>
<dbReference type="GeneID" id="115476778"/>